<reference evidence="1" key="1">
    <citation type="journal article" date="2023" name="IScience">
        <title>Live-bearing cockroach genome reveals convergent evolutionary mechanisms linked to viviparity in insects and beyond.</title>
        <authorList>
            <person name="Fouks B."/>
            <person name="Harrison M.C."/>
            <person name="Mikhailova A.A."/>
            <person name="Marchal E."/>
            <person name="English S."/>
            <person name="Carruthers M."/>
            <person name="Jennings E.C."/>
            <person name="Chiamaka E.L."/>
            <person name="Frigard R.A."/>
            <person name="Pippel M."/>
            <person name="Attardo G.M."/>
            <person name="Benoit J.B."/>
            <person name="Bornberg-Bauer E."/>
            <person name="Tobe S.S."/>
        </authorList>
    </citation>
    <scope>NUCLEOTIDE SEQUENCE</scope>
    <source>
        <strain evidence="1">Stay&amp;Tobe</strain>
    </source>
</reference>
<protein>
    <submittedName>
        <fullName evidence="1">Uncharacterized protein</fullName>
    </submittedName>
</protein>
<feature type="non-terminal residue" evidence="1">
    <location>
        <position position="1"/>
    </location>
</feature>
<feature type="non-terminal residue" evidence="1">
    <location>
        <position position="79"/>
    </location>
</feature>
<gene>
    <name evidence="1" type="ORF">L9F63_017195</name>
</gene>
<reference evidence="1" key="2">
    <citation type="submission" date="2023-05" db="EMBL/GenBank/DDBJ databases">
        <authorList>
            <person name="Fouks B."/>
        </authorList>
    </citation>
    <scope>NUCLEOTIDE SEQUENCE</scope>
    <source>
        <strain evidence="1">Stay&amp;Tobe</strain>
        <tissue evidence="1">Testes</tissue>
    </source>
</reference>
<keyword evidence="2" id="KW-1185">Reference proteome</keyword>
<dbReference type="Proteomes" id="UP001233999">
    <property type="component" value="Unassembled WGS sequence"/>
</dbReference>
<evidence type="ECO:0000313" key="1">
    <source>
        <dbReference type="EMBL" id="KAJ9589610.1"/>
    </source>
</evidence>
<sequence>GYFKRIKGFHLSRQPARDVAELFVLQMSPQEMEHQRMMPSIIEHRICFFMYIRLIVVSLPLESEVYVQSSLIVKDILQS</sequence>
<comment type="caution">
    <text evidence="1">The sequence shown here is derived from an EMBL/GenBank/DDBJ whole genome shotgun (WGS) entry which is preliminary data.</text>
</comment>
<proteinExistence type="predicted"/>
<dbReference type="EMBL" id="JASPKZ010004927">
    <property type="protein sequence ID" value="KAJ9589610.1"/>
    <property type="molecule type" value="Genomic_DNA"/>
</dbReference>
<dbReference type="AlphaFoldDB" id="A0AAD7ZZ50"/>
<name>A0AAD7ZZ50_DIPPU</name>
<organism evidence="1 2">
    <name type="scientific">Diploptera punctata</name>
    <name type="common">Pacific beetle cockroach</name>
    <dbReference type="NCBI Taxonomy" id="6984"/>
    <lineage>
        <taxon>Eukaryota</taxon>
        <taxon>Metazoa</taxon>
        <taxon>Ecdysozoa</taxon>
        <taxon>Arthropoda</taxon>
        <taxon>Hexapoda</taxon>
        <taxon>Insecta</taxon>
        <taxon>Pterygota</taxon>
        <taxon>Neoptera</taxon>
        <taxon>Polyneoptera</taxon>
        <taxon>Dictyoptera</taxon>
        <taxon>Blattodea</taxon>
        <taxon>Blaberoidea</taxon>
        <taxon>Blaberidae</taxon>
        <taxon>Diplopterinae</taxon>
        <taxon>Diploptera</taxon>
    </lineage>
</organism>
<evidence type="ECO:0000313" key="2">
    <source>
        <dbReference type="Proteomes" id="UP001233999"/>
    </source>
</evidence>
<accession>A0AAD7ZZ50</accession>